<keyword evidence="4" id="KW-0411">Iron-sulfur</keyword>
<dbReference type="PROSITE" id="PS51379">
    <property type="entry name" value="4FE4S_FER_2"/>
    <property type="match status" value="3"/>
</dbReference>
<name>A0A1I4QJG0_9BACT</name>
<dbReference type="Gene3D" id="3.30.70.20">
    <property type="match status" value="2"/>
</dbReference>
<organism evidence="6 7">
    <name type="scientific">Thermodesulforhabdus norvegica</name>
    <dbReference type="NCBI Taxonomy" id="39841"/>
    <lineage>
        <taxon>Bacteria</taxon>
        <taxon>Pseudomonadati</taxon>
        <taxon>Thermodesulfobacteriota</taxon>
        <taxon>Syntrophobacteria</taxon>
        <taxon>Syntrophobacterales</taxon>
        <taxon>Thermodesulforhabdaceae</taxon>
        <taxon>Thermodesulforhabdus</taxon>
    </lineage>
</organism>
<keyword evidence="1" id="KW-0004">4Fe-4S</keyword>
<dbReference type="PANTHER" id="PTHR43177">
    <property type="entry name" value="PROTEIN NRFC"/>
    <property type="match status" value="1"/>
</dbReference>
<dbReference type="EMBL" id="FOUU01000001">
    <property type="protein sequence ID" value="SFM40228.1"/>
    <property type="molecule type" value="Genomic_DNA"/>
</dbReference>
<gene>
    <name evidence="6" type="ORF">SAMN05660836_00071</name>
</gene>
<dbReference type="OrthoDB" id="9789030at2"/>
<dbReference type="Proteomes" id="UP000199611">
    <property type="component" value="Unassembled WGS sequence"/>
</dbReference>
<dbReference type="CDD" id="cd10553">
    <property type="entry name" value="PhsB_like"/>
    <property type="match status" value="1"/>
</dbReference>
<evidence type="ECO:0000256" key="2">
    <source>
        <dbReference type="ARBA" id="ARBA00022723"/>
    </source>
</evidence>
<dbReference type="AlphaFoldDB" id="A0A1I4QJG0"/>
<dbReference type="Pfam" id="PF12798">
    <property type="entry name" value="Fer4_3"/>
    <property type="match status" value="1"/>
</dbReference>
<feature type="domain" description="4Fe-4S ferredoxin-type" evidence="5">
    <location>
        <begin position="50"/>
        <end position="81"/>
    </location>
</feature>
<evidence type="ECO:0000256" key="1">
    <source>
        <dbReference type="ARBA" id="ARBA00022485"/>
    </source>
</evidence>
<dbReference type="GO" id="GO:0051539">
    <property type="term" value="F:4 iron, 4 sulfur cluster binding"/>
    <property type="evidence" value="ECO:0007669"/>
    <property type="project" value="UniProtKB-KW"/>
</dbReference>
<dbReference type="STRING" id="39841.SAMN05660836_00071"/>
<dbReference type="PANTHER" id="PTHR43177:SF3">
    <property type="entry name" value="PROTEIN NRFC HOMOLOG"/>
    <property type="match status" value="1"/>
</dbReference>
<evidence type="ECO:0000313" key="7">
    <source>
        <dbReference type="Proteomes" id="UP000199611"/>
    </source>
</evidence>
<sequence length="166" mass="18574">MSQYYLMQDSKRCINCHACEVACKSNKQLPVGPKICEVVAVGPRFVGTLPRAFFKFIPCYHCEKPWCVAVCPTGAMQKRHDGIVYVDSELCVGCKACMQACPWGAPQWNPETKKVVKCDYCMDRLDKGLKPACVTVCTTKCLYFGKAGEVPSIQRQRTAKQMAVFE</sequence>
<feature type="domain" description="4Fe-4S ferredoxin-type" evidence="5">
    <location>
        <begin position="82"/>
        <end position="111"/>
    </location>
</feature>
<proteinExistence type="predicted"/>
<protein>
    <submittedName>
        <fullName evidence="6">Fe-S-cluster-containing dehydrogenase component</fullName>
    </submittedName>
</protein>
<dbReference type="GO" id="GO:0046872">
    <property type="term" value="F:metal ion binding"/>
    <property type="evidence" value="ECO:0007669"/>
    <property type="project" value="UniProtKB-KW"/>
</dbReference>
<keyword evidence="7" id="KW-1185">Reference proteome</keyword>
<keyword evidence="2" id="KW-0479">Metal-binding</keyword>
<evidence type="ECO:0000256" key="4">
    <source>
        <dbReference type="ARBA" id="ARBA00023014"/>
    </source>
</evidence>
<evidence type="ECO:0000256" key="3">
    <source>
        <dbReference type="ARBA" id="ARBA00023004"/>
    </source>
</evidence>
<evidence type="ECO:0000313" key="6">
    <source>
        <dbReference type="EMBL" id="SFM40228.1"/>
    </source>
</evidence>
<keyword evidence="3" id="KW-0408">Iron</keyword>
<dbReference type="RefSeq" id="WP_093392543.1">
    <property type="nucleotide sequence ID" value="NZ_FOUU01000001.1"/>
</dbReference>
<feature type="domain" description="4Fe-4S ferredoxin-type" evidence="5">
    <location>
        <begin position="4"/>
        <end position="34"/>
    </location>
</feature>
<evidence type="ECO:0000259" key="5">
    <source>
        <dbReference type="PROSITE" id="PS51379"/>
    </source>
</evidence>
<dbReference type="SUPFAM" id="SSF54862">
    <property type="entry name" value="4Fe-4S ferredoxins"/>
    <property type="match status" value="1"/>
</dbReference>
<reference evidence="6 7" key="1">
    <citation type="submission" date="2016-10" db="EMBL/GenBank/DDBJ databases">
        <authorList>
            <person name="de Groot N.N."/>
        </authorList>
    </citation>
    <scope>NUCLEOTIDE SEQUENCE [LARGE SCALE GENOMIC DNA]</scope>
    <source>
        <strain evidence="6 7">DSM 9990</strain>
    </source>
</reference>
<dbReference type="InterPro" id="IPR017896">
    <property type="entry name" value="4Fe4S_Fe-S-bd"/>
</dbReference>
<dbReference type="Pfam" id="PF13247">
    <property type="entry name" value="Fer4_11"/>
    <property type="match status" value="1"/>
</dbReference>
<dbReference type="InterPro" id="IPR017900">
    <property type="entry name" value="4Fe4S_Fe_S_CS"/>
</dbReference>
<dbReference type="PROSITE" id="PS00198">
    <property type="entry name" value="4FE4S_FER_1"/>
    <property type="match status" value="1"/>
</dbReference>
<accession>A0A1I4QJG0</accession>
<dbReference type="InterPro" id="IPR050954">
    <property type="entry name" value="ET_IronSulfur_Cluster-Binding"/>
</dbReference>